<dbReference type="AlphaFoldDB" id="A0AAD7WJB9"/>
<keyword evidence="2" id="KW-0732">Signal</keyword>
<organism evidence="3 4">
    <name type="scientific">Aldrovandia affinis</name>
    <dbReference type="NCBI Taxonomy" id="143900"/>
    <lineage>
        <taxon>Eukaryota</taxon>
        <taxon>Metazoa</taxon>
        <taxon>Chordata</taxon>
        <taxon>Craniata</taxon>
        <taxon>Vertebrata</taxon>
        <taxon>Euteleostomi</taxon>
        <taxon>Actinopterygii</taxon>
        <taxon>Neopterygii</taxon>
        <taxon>Teleostei</taxon>
        <taxon>Notacanthiformes</taxon>
        <taxon>Halosauridae</taxon>
        <taxon>Aldrovandia</taxon>
    </lineage>
</organism>
<accession>A0AAD7WJB9</accession>
<feature type="chain" id="PRO_5041961254" evidence="2">
    <location>
        <begin position="26"/>
        <end position="147"/>
    </location>
</feature>
<keyword evidence="4" id="KW-1185">Reference proteome</keyword>
<evidence type="ECO:0000313" key="4">
    <source>
        <dbReference type="Proteomes" id="UP001221898"/>
    </source>
</evidence>
<comment type="caution">
    <text evidence="3">The sequence shown here is derived from an EMBL/GenBank/DDBJ whole genome shotgun (WGS) entry which is preliminary data.</text>
</comment>
<sequence>MMAIALGFYLGVSLLCMMLVVNCTAAPKAHSVGSIPNERLPNNHQHEESLASHNSSNPNTAKPAHRGSAQVAGSPFPGWLALPRNNFCSRKVSFPLPRVMVPPPPEAFNLPRKPFHQRQVAPLPKVMVPPPPAARAFQIHTPADHPS</sequence>
<proteinExistence type="predicted"/>
<gene>
    <name evidence="3" type="ORF">AAFF_G00418310</name>
</gene>
<evidence type="ECO:0000313" key="3">
    <source>
        <dbReference type="EMBL" id="KAJ8398923.1"/>
    </source>
</evidence>
<feature type="compositionally biased region" description="Polar residues" evidence="1">
    <location>
        <begin position="51"/>
        <end position="60"/>
    </location>
</feature>
<protein>
    <submittedName>
        <fullName evidence="3">Uncharacterized protein</fullName>
    </submittedName>
</protein>
<reference evidence="3" key="1">
    <citation type="journal article" date="2023" name="Science">
        <title>Genome structures resolve the early diversification of teleost fishes.</title>
        <authorList>
            <person name="Parey E."/>
            <person name="Louis A."/>
            <person name="Montfort J."/>
            <person name="Bouchez O."/>
            <person name="Roques C."/>
            <person name="Iampietro C."/>
            <person name="Lluch J."/>
            <person name="Castinel A."/>
            <person name="Donnadieu C."/>
            <person name="Desvignes T."/>
            <person name="Floi Bucao C."/>
            <person name="Jouanno E."/>
            <person name="Wen M."/>
            <person name="Mejri S."/>
            <person name="Dirks R."/>
            <person name="Jansen H."/>
            <person name="Henkel C."/>
            <person name="Chen W.J."/>
            <person name="Zahm M."/>
            <person name="Cabau C."/>
            <person name="Klopp C."/>
            <person name="Thompson A.W."/>
            <person name="Robinson-Rechavi M."/>
            <person name="Braasch I."/>
            <person name="Lecointre G."/>
            <person name="Bobe J."/>
            <person name="Postlethwait J.H."/>
            <person name="Berthelot C."/>
            <person name="Roest Crollius H."/>
            <person name="Guiguen Y."/>
        </authorList>
    </citation>
    <scope>NUCLEOTIDE SEQUENCE</scope>
    <source>
        <strain evidence="3">NC1722</strain>
    </source>
</reference>
<dbReference type="Proteomes" id="UP001221898">
    <property type="component" value="Unassembled WGS sequence"/>
</dbReference>
<evidence type="ECO:0000256" key="2">
    <source>
        <dbReference type="SAM" id="SignalP"/>
    </source>
</evidence>
<name>A0AAD7WJB9_9TELE</name>
<dbReference type="EMBL" id="JAINUG010000087">
    <property type="protein sequence ID" value="KAJ8398923.1"/>
    <property type="molecule type" value="Genomic_DNA"/>
</dbReference>
<feature type="region of interest" description="Disordered" evidence="1">
    <location>
        <begin position="34"/>
        <end position="72"/>
    </location>
</feature>
<feature type="region of interest" description="Disordered" evidence="1">
    <location>
        <begin position="126"/>
        <end position="147"/>
    </location>
</feature>
<evidence type="ECO:0000256" key="1">
    <source>
        <dbReference type="SAM" id="MobiDB-lite"/>
    </source>
</evidence>
<feature type="signal peptide" evidence="2">
    <location>
        <begin position="1"/>
        <end position="25"/>
    </location>
</feature>